<protein>
    <recommendedName>
        <fullName evidence="8">Coactosin-like protein</fullName>
    </recommendedName>
</protein>
<name>A0A401SZY2_CHIPU</name>
<dbReference type="CDD" id="cd11282">
    <property type="entry name" value="ADF_coactosin_like"/>
    <property type="match status" value="1"/>
</dbReference>
<keyword evidence="11" id="KW-1185">Reference proteome</keyword>
<reference evidence="10 11" key="1">
    <citation type="journal article" date="2018" name="Nat. Ecol. Evol.">
        <title>Shark genomes provide insights into elasmobranch evolution and the origin of vertebrates.</title>
        <authorList>
            <person name="Hara Y"/>
            <person name="Yamaguchi K"/>
            <person name="Onimaru K"/>
            <person name="Kadota M"/>
            <person name="Koyanagi M"/>
            <person name="Keeley SD"/>
            <person name="Tatsumi K"/>
            <person name="Tanaka K"/>
            <person name="Motone F"/>
            <person name="Kageyama Y"/>
            <person name="Nozu R"/>
            <person name="Adachi N"/>
            <person name="Nishimura O"/>
            <person name="Nakagawa R"/>
            <person name="Tanegashima C"/>
            <person name="Kiyatake I"/>
            <person name="Matsumoto R"/>
            <person name="Murakumo K"/>
            <person name="Nishida K"/>
            <person name="Terakita A"/>
            <person name="Kuratani S"/>
            <person name="Sato K"/>
            <person name="Hyodo S Kuraku.S."/>
        </authorList>
    </citation>
    <scope>NUCLEOTIDE SEQUENCE [LARGE SCALE GENOMIC DNA]</scope>
</reference>
<comment type="function">
    <text evidence="6">Binds to F-actin in a calcium-independent manner. Has no direct effect on actin depolymerization. Acts as a chaperone for ALOX5 (5LO), influencing both its stability and activity in leukotrienes synthesis.</text>
</comment>
<evidence type="ECO:0000313" key="11">
    <source>
        <dbReference type="Proteomes" id="UP000287033"/>
    </source>
</evidence>
<evidence type="ECO:0000256" key="6">
    <source>
        <dbReference type="ARBA" id="ARBA00058385"/>
    </source>
</evidence>
<dbReference type="OrthoDB" id="20822at2759"/>
<dbReference type="EMBL" id="BEZZ01000765">
    <property type="protein sequence ID" value="GCC35956.1"/>
    <property type="molecule type" value="Genomic_DNA"/>
</dbReference>
<dbReference type="InterPro" id="IPR029006">
    <property type="entry name" value="ADF-H/Gelsolin-like_dom_sf"/>
</dbReference>
<proteinExistence type="inferred from homology"/>
<dbReference type="GO" id="GO:0030427">
    <property type="term" value="C:site of polarized growth"/>
    <property type="evidence" value="ECO:0007669"/>
    <property type="project" value="TreeGrafter"/>
</dbReference>
<dbReference type="Pfam" id="PF00241">
    <property type="entry name" value="Cofilin_ADF"/>
    <property type="match status" value="1"/>
</dbReference>
<evidence type="ECO:0000259" key="9">
    <source>
        <dbReference type="PROSITE" id="PS51263"/>
    </source>
</evidence>
<keyword evidence="4" id="KW-0206">Cytoskeleton</keyword>
<dbReference type="SMART" id="SM00102">
    <property type="entry name" value="ADF"/>
    <property type="match status" value="1"/>
</dbReference>
<evidence type="ECO:0000313" key="10">
    <source>
        <dbReference type="EMBL" id="GCC35956.1"/>
    </source>
</evidence>
<comment type="subunit">
    <text evidence="7">Interacts with 5-lipoxygenase (ALOX5/5LO) in a calcium-independent manner. Binds to F-actin with a stoichiometry of 1:2.</text>
</comment>
<evidence type="ECO:0000256" key="7">
    <source>
        <dbReference type="ARBA" id="ARBA00062335"/>
    </source>
</evidence>
<evidence type="ECO:0000256" key="8">
    <source>
        <dbReference type="ARBA" id="ARBA00068121"/>
    </source>
</evidence>
<dbReference type="SUPFAM" id="SSF55753">
    <property type="entry name" value="Actin depolymerizing proteins"/>
    <property type="match status" value="1"/>
</dbReference>
<comment type="caution">
    <text evidence="10">The sequence shown here is derived from an EMBL/GenBank/DDBJ whole genome shotgun (WGS) entry which is preliminary data.</text>
</comment>
<evidence type="ECO:0000256" key="2">
    <source>
        <dbReference type="ARBA" id="ARBA00022490"/>
    </source>
</evidence>
<evidence type="ECO:0000256" key="1">
    <source>
        <dbReference type="ARBA" id="ARBA00004245"/>
    </source>
</evidence>
<dbReference type="GO" id="GO:0030864">
    <property type="term" value="C:cortical actin cytoskeleton"/>
    <property type="evidence" value="ECO:0007669"/>
    <property type="project" value="TreeGrafter"/>
</dbReference>
<comment type="subcellular location">
    <subcellularLocation>
        <location evidence="1">Cytoplasm</location>
        <location evidence="1">Cytoskeleton</location>
    </subcellularLocation>
</comment>
<comment type="similarity">
    <text evidence="5">Belongs to the actin-binding proteins ADF family. Coactosin subfamily.</text>
</comment>
<dbReference type="GO" id="GO:0005884">
    <property type="term" value="C:actin filament"/>
    <property type="evidence" value="ECO:0007669"/>
    <property type="project" value="TreeGrafter"/>
</dbReference>
<feature type="domain" description="ADF-H" evidence="9">
    <location>
        <begin position="33"/>
        <end position="161"/>
    </location>
</feature>
<keyword evidence="3" id="KW-0009">Actin-binding</keyword>
<dbReference type="PROSITE" id="PS51263">
    <property type="entry name" value="ADF_H"/>
    <property type="match status" value="1"/>
</dbReference>
<dbReference type="Gene3D" id="3.40.20.10">
    <property type="entry name" value="Severin"/>
    <property type="match status" value="1"/>
</dbReference>
<sequence length="173" mass="19825">MPEPCYRILWELHRIRDLLYRSSPADSPIAQMATKIDKDACRESYNLVRDDNNDVNWVIFKYAGHLIVPDSQGTNYEDFKLHCTSDCILFGFHRIITGDAMSKRAKFALITWIGDGVAVLQRAKVSTDKSLVKEVVQNFAKEFVICDQQELAEEYIKQELEKTGGANYDAQLE</sequence>
<evidence type="ECO:0000256" key="5">
    <source>
        <dbReference type="ARBA" id="ARBA00038052"/>
    </source>
</evidence>
<dbReference type="GO" id="GO:0051015">
    <property type="term" value="F:actin filament binding"/>
    <property type="evidence" value="ECO:0007669"/>
    <property type="project" value="TreeGrafter"/>
</dbReference>
<dbReference type="OMA" id="WIGPNCK"/>
<dbReference type="STRING" id="137246.A0A401SZY2"/>
<dbReference type="InterPro" id="IPR002108">
    <property type="entry name" value="ADF-H"/>
</dbReference>
<evidence type="ECO:0000256" key="3">
    <source>
        <dbReference type="ARBA" id="ARBA00023203"/>
    </source>
</evidence>
<accession>A0A401SZY2</accession>
<dbReference type="PANTHER" id="PTHR10829">
    <property type="entry name" value="CORTACTIN AND DREBRIN"/>
    <property type="match status" value="1"/>
</dbReference>
<gene>
    <name evidence="10" type="ORF">chiPu_0014446</name>
</gene>
<keyword evidence="2" id="KW-0963">Cytoplasm</keyword>
<dbReference type="GO" id="GO:0030833">
    <property type="term" value="P:regulation of actin filament polymerization"/>
    <property type="evidence" value="ECO:0007669"/>
    <property type="project" value="TreeGrafter"/>
</dbReference>
<dbReference type="Proteomes" id="UP000287033">
    <property type="component" value="Unassembled WGS sequence"/>
</dbReference>
<dbReference type="FunFam" id="3.40.20.10:FF:000018">
    <property type="entry name" value="Coactosin-like 1"/>
    <property type="match status" value="1"/>
</dbReference>
<organism evidence="10 11">
    <name type="scientific">Chiloscyllium punctatum</name>
    <name type="common">Brownbanded bambooshark</name>
    <name type="synonym">Hemiscyllium punctatum</name>
    <dbReference type="NCBI Taxonomy" id="137246"/>
    <lineage>
        <taxon>Eukaryota</taxon>
        <taxon>Metazoa</taxon>
        <taxon>Chordata</taxon>
        <taxon>Craniata</taxon>
        <taxon>Vertebrata</taxon>
        <taxon>Chondrichthyes</taxon>
        <taxon>Elasmobranchii</taxon>
        <taxon>Galeomorphii</taxon>
        <taxon>Galeoidea</taxon>
        <taxon>Orectolobiformes</taxon>
        <taxon>Hemiscylliidae</taxon>
        <taxon>Chiloscyllium</taxon>
    </lineage>
</organism>
<evidence type="ECO:0000256" key="4">
    <source>
        <dbReference type="ARBA" id="ARBA00023212"/>
    </source>
</evidence>
<dbReference type="AlphaFoldDB" id="A0A401SZY2"/>
<dbReference type="PANTHER" id="PTHR10829:SF29">
    <property type="entry name" value="COACTOSIN-LIKE PROTEIN"/>
    <property type="match status" value="1"/>
</dbReference>